<sequence length="104" mass="11836">MMNDPTVLEASRVLAQNLMQEKSPAQEKITKAFRRIVCRKPTEKETAILKGYFEGQMALFRQKKLNASKLLDVGEYPQAKIAGRAALMQVIETIYNMEETITKT</sequence>
<reference evidence="2 3" key="1">
    <citation type="submission" date="2019-10" db="EMBL/GenBank/DDBJ databases">
        <title>Draft Genome Sequence of Cytophagaceae sp. SJW1-29.</title>
        <authorList>
            <person name="Choi A."/>
        </authorList>
    </citation>
    <scope>NUCLEOTIDE SEQUENCE [LARGE SCALE GENOMIC DNA]</scope>
    <source>
        <strain evidence="2 3">SJW1-29</strain>
    </source>
</reference>
<gene>
    <name evidence="2" type="ORF">GBK04_06675</name>
</gene>
<dbReference type="Pfam" id="PF07587">
    <property type="entry name" value="PSD1"/>
    <property type="match status" value="1"/>
</dbReference>
<dbReference type="AlphaFoldDB" id="A0A7C9FPB8"/>
<dbReference type="InterPro" id="IPR022655">
    <property type="entry name" value="DUF1553"/>
</dbReference>
<evidence type="ECO:0000313" key="3">
    <source>
        <dbReference type="Proteomes" id="UP000479293"/>
    </source>
</evidence>
<evidence type="ECO:0000259" key="1">
    <source>
        <dbReference type="Pfam" id="PF07587"/>
    </source>
</evidence>
<comment type="caution">
    <text evidence="2">The sequence shown here is derived from an EMBL/GenBank/DDBJ whole genome shotgun (WGS) entry which is preliminary data.</text>
</comment>
<organism evidence="2 3">
    <name type="scientific">Salmonirosea aquatica</name>
    <dbReference type="NCBI Taxonomy" id="2654236"/>
    <lineage>
        <taxon>Bacteria</taxon>
        <taxon>Pseudomonadati</taxon>
        <taxon>Bacteroidota</taxon>
        <taxon>Cytophagia</taxon>
        <taxon>Cytophagales</taxon>
        <taxon>Spirosomataceae</taxon>
        <taxon>Salmonirosea</taxon>
    </lineage>
</organism>
<protein>
    <submittedName>
        <fullName evidence="2">DUF1553 domain-containing protein</fullName>
    </submittedName>
</protein>
<name>A0A7C9FPB8_9BACT</name>
<dbReference type="Proteomes" id="UP000479293">
    <property type="component" value="Unassembled WGS sequence"/>
</dbReference>
<keyword evidence="3" id="KW-1185">Reference proteome</keyword>
<feature type="domain" description="DUF1553" evidence="1">
    <location>
        <begin position="1"/>
        <end position="52"/>
    </location>
</feature>
<dbReference type="EMBL" id="WHLY01000002">
    <property type="protein sequence ID" value="MPR33049.1"/>
    <property type="molecule type" value="Genomic_DNA"/>
</dbReference>
<evidence type="ECO:0000313" key="2">
    <source>
        <dbReference type="EMBL" id="MPR33049.1"/>
    </source>
</evidence>
<proteinExistence type="predicted"/>
<accession>A0A7C9FPB8</accession>